<dbReference type="Proteomes" id="UP000053328">
    <property type="component" value="Unassembled WGS sequence"/>
</dbReference>
<dbReference type="VEuPathDB" id="FungiDB:PV08_12054"/>
<dbReference type="AlphaFoldDB" id="A0A0D1Y427"/>
<evidence type="ECO:0000313" key="3">
    <source>
        <dbReference type="Proteomes" id="UP000053328"/>
    </source>
</evidence>
<sequence>MSAGATVNTRRKNWIFTPSQDYEYGGSLALGQILEDAFQPASALIASGLKLPYKDLLEDTGTKEDINIELEDHLTASFRAFCQATGVPLGANASAGTSNDSTTKWHLKKLEFKGFVPSLQYVKEALASGDVPSKTQWWKLRRKLYIVTGLRIARGSTMEKEEERSSNINLSVKADGFSQNAPVLVGAEVQGGHTKRQKESVGKISDFIFAYRLNEIKYKWSTTSHKPISHGHTASRGDASEQQQQETEPVGYDLIGLDPDPFAVKEVIDADPRVVD</sequence>
<protein>
    <submittedName>
        <fullName evidence="2">Uncharacterized protein</fullName>
    </submittedName>
</protein>
<proteinExistence type="predicted"/>
<dbReference type="GeneID" id="27339137"/>
<feature type="region of interest" description="Disordered" evidence="1">
    <location>
        <begin position="224"/>
        <end position="254"/>
    </location>
</feature>
<reference evidence="2 3" key="1">
    <citation type="submission" date="2015-01" db="EMBL/GenBank/DDBJ databases">
        <title>The Genome Sequence of Exophiala spinifera CBS89968.</title>
        <authorList>
            <consortium name="The Broad Institute Genomics Platform"/>
            <person name="Cuomo C."/>
            <person name="de Hoog S."/>
            <person name="Gorbushina A."/>
            <person name="Stielow B."/>
            <person name="Teixiera M."/>
            <person name="Abouelleil A."/>
            <person name="Chapman S.B."/>
            <person name="Priest M."/>
            <person name="Young S.K."/>
            <person name="Wortman J."/>
            <person name="Nusbaum C."/>
            <person name="Birren B."/>
        </authorList>
    </citation>
    <scope>NUCLEOTIDE SEQUENCE [LARGE SCALE GENOMIC DNA]</scope>
    <source>
        <strain evidence="2 3">CBS 89968</strain>
    </source>
</reference>
<dbReference type="OrthoDB" id="4500473at2759"/>
<evidence type="ECO:0000313" key="2">
    <source>
        <dbReference type="EMBL" id="KIW09711.1"/>
    </source>
</evidence>
<organism evidence="2 3">
    <name type="scientific">Exophiala spinifera</name>
    <dbReference type="NCBI Taxonomy" id="91928"/>
    <lineage>
        <taxon>Eukaryota</taxon>
        <taxon>Fungi</taxon>
        <taxon>Dikarya</taxon>
        <taxon>Ascomycota</taxon>
        <taxon>Pezizomycotina</taxon>
        <taxon>Eurotiomycetes</taxon>
        <taxon>Chaetothyriomycetidae</taxon>
        <taxon>Chaetothyriales</taxon>
        <taxon>Herpotrichiellaceae</taxon>
        <taxon>Exophiala</taxon>
    </lineage>
</organism>
<keyword evidence="3" id="KW-1185">Reference proteome</keyword>
<dbReference type="HOGENOM" id="CLU_057547_4_0_1"/>
<dbReference type="RefSeq" id="XP_016229927.1">
    <property type="nucleotide sequence ID" value="XM_016386361.1"/>
</dbReference>
<dbReference type="EMBL" id="KN847504">
    <property type="protein sequence ID" value="KIW09711.1"/>
    <property type="molecule type" value="Genomic_DNA"/>
</dbReference>
<evidence type="ECO:0000256" key="1">
    <source>
        <dbReference type="SAM" id="MobiDB-lite"/>
    </source>
</evidence>
<accession>A0A0D1Y427</accession>
<name>A0A0D1Y427_9EURO</name>
<gene>
    <name evidence="2" type="ORF">PV08_12054</name>
</gene>
<dbReference type="STRING" id="91928.A0A0D1Y427"/>